<keyword evidence="2" id="KW-1185">Reference proteome</keyword>
<organism evidence="1 2">
    <name type="scientific">Roseiflexus castenholzii (strain DSM 13941 / HLO8)</name>
    <dbReference type="NCBI Taxonomy" id="383372"/>
    <lineage>
        <taxon>Bacteria</taxon>
        <taxon>Bacillati</taxon>
        <taxon>Chloroflexota</taxon>
        <taxon>Chloroflexia</taxon>
        <taxon>Chloroflexales</taxon>
        <taxon>Roseiflexineae</taxon>
        <taxon>Roseiflexaceae</taxon>
        <taxon>Roseiflexus</taxon>
    </lineage>
</organism>
<dbReference type="eggNOG" id="ENOG502ZHFH">
    <property type="taxonomic scope" value="Bacteria"/>
</dbReference>
<dbReference type="HOGENOM" id="CLU_2754022_0_0_0"/>
<dbReference type="KEGG" id="rca:Rcas_3115"/>
<proteinExistence type="predicted"/>
<dbReference type="Proteomes" id="UP000000263">
    <property type="component" value="Chromosome"/>
</dbReference>
<evidence type="ECO:0000313" key="1">
    <source>
        <dbReference type="EMBL" id="ABU59169.1"/>
    </source>
</evidence>
<gene>
    <name evidence="1" type="ordered locus">Rcas_3115</name>
</gene>
<dbReference type="AlphaFoldDB" id="A7NNM8"/>
<dbReference type="STRING" id="383372.Rcas_3115"/>
<name>A7NNM8_ROSCS</name>
<evidence type="ECO:0000313" key="2">
    <source>
        <dbReference type="Proteomes" id="UP000000263"/>
    </source>
</evidence>
<protein>
    <submittedName>
        <fullName evidence="1">Uncharacterized protein</fullName>
    </submittedName>
</protein>
<reference evidence="1 2" key="1">
    <citation type="submission" date="2007-08" db="EMBL/GenBank/DDBJ databases">
        <title>Complete sequence of Roseiflexus castenholzii DSM 13941.</title>
        <authorList>
            <consortium name="US DOE Joint Genome Institute"/>
            <person name="Copeland A."/>
            <person name="Lucas S."/>
            <person name="Lapidus A."/>
            <person name="Barry K."/>
            <person name="Glavina del Rio T."/>
            <person name="Dalin E."/>
            <person name="Tice H."/>
            <person name="Pitluck S."/>
            <person name="Thompson L.S."/>
            <person name="Brettin T."/>
            <person name="Bruce D."/>
            <person name="Detter J.C."/>
            <person name="Han C."/>
            <person name="Tapia R."/>
            <person name="Schmutz J."/>
            <person name="Larimer F."/>
            <person name="Land M."/>
            <person name="Hauser L."/>
            <person name="Kyrpides N."/>
            <person name="Mikhailova N."/>
            <person name="Bryant D.A."/>
            <person name="Hanada S."/>
            <person name="Tsukatani Y."/>
            <person name="Richardson P."/>
        </authorList>
    </citation>
    <scope>NUCLEOTIDE SEQUENCE [LARGE SCALE GENOMIC DNA]</scope>
    <source>
        <strain evidence="2">DSM 13941 / HLO8</strain>
    </source>
</reference>
<accession>A7NNM8</accession>
<dbReference type="EMBL" id="CP000804">
    <property type="protein sequence ID" value="ABU59169.1"/>
    <property type="molecule type" value="Genomic_DNA"/>
</dbReference>
<sequence>MNCWHCERPAHGTCMFCGRALCKDCAQEMPHIVALYQNERNVYRAIVTAHALFCGICEPREDPIELPELK</sequence>
<dbReference type="OrthoDB" id="195972at2"/>